<reference evidence="2" key="1">
    <citation type="submission" date="2021-05" db="EMBL/GenBank/DDBJ databases">
        <authorList>
            <person name="Stam R."/>
        </authorList>
    </citation>
    <scope>NUCLEOTIDE SEQUENCE</scope>
    <source>
        <strain evidence="2">CS162</strain>
    </source>
</reference>
<keyword evidence="3" id="KW-1185">Reference proteome</keyword>
<dbReference type="OrthoDB" id="3686781at2759"/>
<comment type="caution">
    <text evidence="2">The sequence shown here is derived from an EMBL/GenBank/DDBJ whole genome shotgun (WGS) entry which is preliminary data.</text>
</comment>
<evidence type="ECO:0000256" key="1">
    <source>
        <dbReference type="SAM" id="MobiDB-lite"/>
    </source>
</evidence>
<evidence type="ECO:0000313" key="2">
    <source>
        <dbReference type="EMBL" id="CAG5150222.1"/>
    </source>
</evidence>
<dbReference type="AlphaFoldDB" id="A0A8J2HX99"/>
<dbReference type="RefSeq" id="XP_043166132.1">
    <property type="nucleotide sequence ID" value="XM_043310197.1"/>
</dbReference>
<accession>A0A8J2HX99</accession>
<feature type="compositionally biased region" description="Basic and acidic residues" evidence="1">
    <location>
        <begin position="256"/>
        <end position="265"/>
    </location>
</feature>
<sequence>MEWIRKHRDDRKRKRLATRQTALRNAQLQLHAEQAHFESAVASAPMRFFSIHRKRGASTSLTRYDLLEQTGEEPEYPNQATEEESGEILESSLPSMDVENGVEIPSDAFATPRPSQQLLPIDSISNASQPQLPTPEVHNAVGQNWLDRVSSTIRRKPTIKEAYKSGGIRSAWACTLPRNWKTRNAAAAKALADNATALDKPQLPRSMDDMDLDDEKRSPLPIHWREGAESRQAFAKRTSGIASCDSELGDWNSPRESGDEDGHGDGEEEVDPEFRDWANQYKMLVEQYDPLADASKRASTFSRRSKQSYSDYFRES</sequence>
<feature type="region of interest" description="Disordered" evidence="1">
    <location>
        <begin position="68"/>
        <end position="89"/>
    </location>
</feature>
<protein>
    <submittedName>
        <fullName evidence="2">Uncharacterized protein</fullName>
    </submittedName>
</protein>
<gene>
    <name evidence="2" type="ORF">ALTATR162_LOCUS2591</name>
</gene>
<dbReference type="EMBL" id="CAJRGZ010000015">
    <property type="protein sequence ID" value="CAG5150222.1"/>
    <property type="molecule type" value="Genomic_DNA"/>
</dbReference>
<dbReference type="GeneID" id="67014053"/>
<feature type="compositionally biased region" description="Acidic residues" evidence="1">
    <location>
        <begin position="70"/>
        <end position="87"/>
    </location>
</feature>
<organism evidence="2 3">
    <name type="scientific">Alternaria atra</name>
    <dbReference type="NCBI Taxonomy" id="119953"/>
    <lineage>
        <taxon>Eukaryota</taxon>
        <taxon>Fungi</taxon>
        <taxon>Dikarya</taxon>
        <taxon>Ascomycota</taxon>
        <taxon>Pezizomycotina</taxon>
        <taxon>Dothideomycetes</taxon>
        <taxon>Pleosporomycetidae</taxon>
        <taxon>Pleosporales</taxon>
        <taxon>Pleosporineae</taxon>
        <taxon>Pleosporaceae</taxon>
        <taxon>Alternaria</taxon>
        <taxon>Alternaria sect. Ulocladioides</taxon>
    </lineage>
</organism>
<feature type="region of interest" description="Disordered" evidence="1">
    <location>
        <begin position="198"/>
        <end position="276"/>
    </location>
</feature>
<proteinExistence type="predicted"/>
<evidence type="ECO:0000313" key="3">
    <source>
        <dbReference type="Proteomes" id="UP000676310"/>
    </source>
</evidence>
<name>A0A8J2HX99_9PLEO</name>
<feature type="compositionally biased region" description="Basic and acidic residues" evidence="1">
    <location>
        <begin position="214"/>
        <end position="229"/>
    </location>
</feature>
<dbReference type="Proteomes" id="UP000676310">
    <property type="component" value="Unassembled WGS sequence"/>
</dbReference>
<feature type="region of interest" description="Disordered" evidence="1">
    <location>
        <begin position="294"/>
        <end position="316"/>
    </location>
</feature>
<feature type="compositionally biased region" description="Polar residues" evidence="1">
    <location>
        <begin position="297"/>
        <end position="310"/>
    </location>
</feature>